<dbReference type="RefSeq" id="WP_008955401.1">
    <property type="nucleotide sequence ID" value="NZ_ACIS01000010.1"/>
</dbReference>
<dbReference type="Gene3D" id="3.30.70.1060">
    <property type="entry name" value="Dimeric alpha+beta barrel"/>
    <property type="match status" value="1"/>
</dbReference>
<proteinExistence type="predicted"/>
<feature type="chain" id="PRO_5002895723" evidence="2">
    <location>
        <begin position="25"/>
        <end position="187"/>
    </location>
</feature>
<sequence precursor="true">MDNKVVPRWLLAVALAALGPAAGAAQYLVIGSGAPDYATPSEAVEAVEEELLPTFDALMKLEAARKIVGGMPVGDRTFAFILDAASNDEADRLLRDLPAWGQLKWEIKPLQSFQARAEKERSIADALMKKVTDPATEPAAAPAQPAAPPAPPAPAAAQPSGTTAQPAPAAPPPPAAGPAPVQAAVML</sequence>
<feature type="compositionally biased region" description="Pro residues" evidence="1">
    <location>
        <begin position="168"/>
        <end position="177"/>
    </location>
</feature>
<protein>
    <submittedName>
        <fullName evidence="3">Uncharacterized protein</fullName>
    </submittedName>
</protein>
<reference evidence="3 4" key="1">
    <citation type="submission" date="2009-02" db="EMBL/GenBank/DDBJ databases">
        <title>Sequencing of the draft genome and assembly of Lutiella nitroferrum 2002.</title>
        <authorList>
            <consortium name="US DOE Joint Genome Institute (JGI-PGF)"/>
            <person name="Lucas S."/>
            <person name="Copeland A."/>
            <person name="Lapidus A."/>
            <person name="Glavina del Rio T."/>
            <person name="Tice H."/>
            <person name="Bruce D."/>
            <person name="Goodwin L."/>
            <person name="Pitluck S."/>
            <person name="Larimer F."/>
            <person name="Land M.L."/>
            <person name="Hauser L."/>
            <person name="Coates J.D."/>
        </authorList>
    </citation>
    <scope>NUCLEOTIDE SEQUENCE [LARGE SCALE GENOMIC DNA]</scope>
    <source>
        <strain evidence="3 4">2002</strain>
    </source>
</reference>
<feature type="compositionally biased region" description="Low complexity" evidence="1">
    <location>
        <begin position="134"/>
        <end position="144"/>
    </location>
</feature>
<feature type="compositionally biased region" description="Low complexity" evidence="1">
    <location>
        <begin position="178"/>
        <end position="187"/>
    </location>
</feature>
<feature type="compositionally biased region" description="Low complexity" evidence="1">
    <location>
        <begin position="155"/>
        <end position="167"/>
    </location>
</feature>
<organism evidence="3 4">
    <name type="scientific">Pseudogulbenkiania ferrooxidans 2002</name>
    <dbReference type="NCBI Taxonomy" id="279714"/>
    <lineage>
        <taxon>Bacteria</taxon>
        <taxon>Pseudomonadati</taxon>
        <taxon>Pseudomonadota</taxon>
        <taxon>Betaproteobacteria</taxon>
        <taxon>Neisseriales</taxon>
        <taxon>Chromobacteriaceae</taxon>
        <taxon>Pseudogulbenkiania</taxon>
    </lineage>
</organism>
<dbReference type="Proteomes" id="UP000003165">
    <property type="component" value="Unassembled WGS sequence"/>
</dbReference>
<feature type="compositionally biased region" description="Pro residues" evidence="1">
    <location>
        <begin position="145"/>
        <end position="154"/>
    </location>
</feature>
<feature type="signal peptide" evidence="2">
    <location>
        <begin position="1"/>
        <end position="24"/>
    </location>
</feature>
<accession>B9Z7P6</accession>
<evidence type="ECO:0000256" key="1">
    <source>
        <dbReference type="SAM" id="MobiDB-lite"/>
    </source>
</evidence>
<feature type="region of interest" description="Disordered" evidence="1">
    <location>
        <begin position="133"/>
        <end position="187"/>
    </location>
</feature>
<comment type="caution">
    <text evidence="3">The sequence shown here is derived from an EMBL/GenBank/DDBJ whole genome shotgun (WGS) entry which is preliminary data.</text>
</comment>
<gene>
    <name evidence="3" type="ORF">FuraDRAFT_3382</name>
</gene>
<name>B9Z7P6_9NEIS</name>
<evidence type="ECO:0000313" key="4">
    <source>
        <dbReference type="Proteomes" id="UP000003165"/>
    </source>
</evidence>
<dbReference type="EMBL" id="ACIS01000010">
    <property type="protein sequence ID" value="EEG07182.1"/>
    <property type="molecule type" value="Genomic_DNA"/>
</dbReference>
<dbReference type="AlphaFoldDB" id="B9Z7P6"/>
<evidence type="ECO:0000313" key="3">
    <source>
        <dbReference type="EMBL" id="EEG07182.1"/>
    </source>
</evidence>
<keyword evidence="4" id="KW-1185">Reference proteome</keyword>
<evidence type="ECO:0000256" key="2">
    <source>
        <dbReference type="SAM" id="SignalP"/>
    </source>
</evidence>
<keyword evidence="2" id="KW-0732">Signal</keyword>